<sequence length="115" mass="13103">MLSLPNRALLVKLFYLKKNVVLFALPKFHTTKGMKTKNGPISCIGIVKFVKLFEEARPRRLLLVERRITSMKTTMIELVAESSTGSNSAFKFGRILDMSNSSIRRILQGTLHFYP</sequence>
<protein>
    <submittedName>
        <fullName evidence="1">Uncharacterized protein</fullName>
    </submittedName>
</protein>
<dbReference type="EMBL" id="BMAO01028927">
    <property type="protein sequence ID" value="GFR28181.1"/>
    <property type="molecule type" value="Genomic_DNA"/>
</dbReference>
<gene>
    <name evidence="1" type="ORF">TNCT_597191</name>
</gene>
<dbReference type="OrthoDB" id="9979538at2759"/>
<name>A0A8X6LZ41_TRICU</name>
<comment type="caution">
    <text evidence="1">The sequence shown here is derived from an EMBL/GenBank/DDBJ whole genome shotgun (WGS) entry which is preliminary data.</text>
</comment>
<keyword evidence="2" id="KW-1185">Reference proteome</keyword>
<dbReference type="AlphaFoldDB" id="A0A8X6LZ41"/>
<evidence type="ECO:0000313" key="2">
    <source>
        <dbReference type="Proteomes" id="UP000887116"/>
    </source>
</evidence>
<organism evidence="1 2">
    <name type="scientific">Trichonephila clavata</name>
    <name type="common">Joro spider</name>
    <name type="synonym">Nephila clavata</name>
    <dbReference type="NCBI Taxonomy" id="2740835"/>
    <lineage>
        <taxon>Eukaryota</taxon>
        <taxon>Metazoa</taxon>
        <taxon>Ecdysozoa</taxon>
        <taxon>Arthropoda</taxon>
        <taxon>Chelicerata</taxon>
        <taxon>Arachnida</taxon>
        <taxon>Araneae</taxon>
        <taxon>Araneomorphae</taxon>
        <taxon>Entelegynae</taxon>
        <taxon>Araneoidea</taxon>
        <taxon>Nephilidae</taxon>
        <taxon>Trichonephila</taxon>
    </lineage>
</organism>
<dbReference type="Proteomes" id="UP000887116">
    <property type="component" value="Unassembled WGS sequence"/>
</dbReference>
<reference evidence="1" key="1">
    <citation type="submission" date="2020-07" db="EMBL/GenBank/DDBJ databases">
        <title>Multicomponent nature underlies the extraordinary mechanical properties of spider dragline silk.</title>
        <authorList>
            <person name="Kono N."/>
            <person name="Nakamura H."/>
            <person name="Mori M."/>
            <person name="Yoshida Y."/>
            <person name="Ohtoshi R."/>
            <person name="Malay A.D."/>
            <person name="Moran D.A.P."/>
            <person name="Tomita M."/>
            <person name="Numata K."/>
            <person name="Arakawa K."/>
        </authorList>
    </citation>
    <scope>NUCLEOTIDE SEQUENCE</scope>
</reference>
<evidence type="ECO:0000313" key="1">
    <source>
        <dbReference type="EMBL" id="GFR28181.1"/>
    </source>
</evidence>
<proteinExistence type="predicted"/>
<accession>A0A8X6LZ41</accession>